<dbReference type="GO" id="GO:0005524">
    <property type="term" value="F:ATP binding"/>
    <property type="evidence" value="ECO:0007669"/>
    <property type="project" value="UniProtKB-KW"/>
</dbReference>
<dbReference type="InterPro" id="IPR027417">
    <property type="entry name" value="P-loop_NTPase"/>
</dbReference>
<dbReference type="RefSeq" id="XP_019703240.1">
    <property type="nucleotide sequence ID" value="XM_019847681.2"/>
</dbReference>
<keyword evidence="7" id="KW-1133">Transmembrane helix</keyword>
<dbReference type="Pfam" id="PF00270">
    <property type="entry name" value="DEAD"/>
    <property type="match status" value="1"/>
</dbReference>
<dbReference type="Proteomes" id="UP000504607">
    <property type="component" value="Unplaced"/>
</dbReference>
<dbReference type="PROSITE" id="PS51195">
    <property type="entry name" value="Q_MOTIF"/>
    <property type="match status" value="1"/>
</dbReference>
<evidence type="ECO:0000256" key="7">
    <source>
        <dbReference type="SAM" id="Phobius"/>
    </source>
</evidence>
<sequence>MSYVYIMLCRYPLLEILFQGDNVPAPYMTFESAGFPSEILKEIHHAGFSAPTPIQAQSWPIALQSRDIVAIAKTGSGKTLGYLFPGFIHLKRLRNNSKMGPTVLVLAPTRELATQIEDEAVKFGRSSRISCTVCSFYSYLVVSLVGLLFGCWNQ</sequence>
<proteinExistence type="predicted"/>
<evidence type="ECO:0000313" key="11">
    <source>
        <dbReference type="RefSeq" id="XP_019703240.1"/>
    </source>
</evidence>
<dbReference type="Gene3D" id="3.40.50.300">
    <property type="entry name" value="P-loop containing nucleotide triphosphate hydrolases"/>
    <property type="match status" value="1"/>
</dbReference>
<dbReference type="InParanoid" id="A0A6J0PDV6"/>
<keyword evidence="2" id="KW-0378">Hydrolase</keyword>
<dbReference type="GO" id="GO:0003723">
    <property type="term" value="F:RNA binding"/>
    <property type="evidence" value="ECO:0007669"/>
    <property type="project" value="UniProtKB-KW"/>
</dbReference>
<evidence type="ECO:0000259" key="8">
    <source>
        <dbReference type="PROSITE" id="PS51192"/>
    </source>
</evidence>
<dbReference type="InterPro" id="IPR014001">
    <property type="entry name" value="Helicase_ATP-bd"/>
</dbReference>
<dbReference type="InterPro" id="IPR011545">
    <property type="entry name" value="DEAD/DEAH_box_helicase_dom"/>
</dbReference>
<organism evidence="10 11">
    <name type="scientific">Elaeis guineensis var. tenera</name>
    <name type="common">Oil palm</name>
    <dbReference type="NCBI Taxonomy" id="51953"/>
    <lineage>
        <taxon>Eukaryota</taxon>
        <taxon>Viridiplantae</taxon>
        <taxon>Streptophyta</taxon>
        <taxon>Embryophyta</taxon>
        <taxon>Tracheophyta</taxon>
        <taxon>Spermatophyta</taxon>
        <taxon>Magnoliopsida</taxon>
        <taxon>Liliopsida</taxon>
        <taxon>Arecaceae</taxon>
        <taxon>Arecoideae</taxon>
        <taxon>Cocoseae</taxon>
        <taxon>Elaeidinae</taxon>
        <taxon>Elaeis</taxon>
    </lineage>
</organism>
<keyword evidence="4" id="KW-0067">ATP-binding</keyword>
<name>A0A6J0PDV6_ELAGV</name>
<accession>A0A6J0PDV6</accession>
<feature type="domain" description="Helicase ATP-binding" evidence="8">
    <location>
        <begin position="59"/>
        <end position="154"/>
    </location>
</feature>
<dbReference type="FunCoup" id="A0A6J0PDV6">
    <property type="interactions" value="9"/>
</dbReference>
<dbReference type="PANTHER" id="PTHR47958">
    <property type="entry name" value="ATP-DEPENDENT RNA HELICASE DBP3"/>
    <property type="match status" value="1"/>
</dbReference>
<evidence type="ECO:0000256" key="6">
    <source>
        <dbReference type="PROSITE-ProRule" id="PRU00552"/>
    </source>
</evidence>
<feature type="domain" description="DEAD-box RNA helicase Q" evidence="9">
    <location>
        <begin position="28"/>
        <end position="56"/>
    </location>
</feature>
<dbReference type="PROSITE" id="PS51192">
    <property type="entry name" value="HELICASE_ATP_BIND_1"/>
    <property type="match status" value="1"/>
</dbReference>
<evidence type="ECO:0000313" key="10">
    <source>
        <dbReference type="Proteomes" id="UP000504607"/>
    </source>
</evidence>
<keyword evidence="1" id="KW-0547">Nucleotide-binding</keyword>
<evidence type="ECO:0000256" key="5">
    <source>
        <dbReference type="ARBA" id="ARBA00022884"/>
    </source>
</evidence>
<evidence type="ECO:0000256" key="3">
    <source>
        <dbReference type="ARBA" id="ARBA00022806"/>
    </source>
</evidence>
<feature type="short sequence motif" description="Q motif" evidence="6">
    <location>
        <begin position="28"/>
        <end position="56"/>
    </location>
</feature>
<dbReference type="GO" id="GO:0016787">
    <property type="term" value="F:hydrolase activity"/>
    <property type="evidence" value="ECO:0007669"/>
    <property type="project" value="UniProtKB-KW"/>
</dbReference>
<keyword evidence="10" id="KW-1185">Reference proteome</keyword>
<feature type="transmembrane region" description="Helical" evidence="7">
    <location>
        <begin position="136"/>
        <end position="152"/>
    </location>
</feature>
<keyword evidence="7" id="KW-0472">Membrane</keyword>
<evidence type="ECO:0000259" key="9">
    <source>
        <dbReference type="PROSITE" id="PS51195"/>
    </source>
</evidence>
<evidence type="ECO:0000256" key="1">
    <source>
        <dbReference type="ARBA" id="ARBA00022741"/>
    </source>
</evidence>
<gene>
    <name evidence="11" type="primary">LOC105036761</name>
</gene>
<dbReference type="InterPro" id="IPR014014">
    <property type="entry name" value="RNA_helicase_DEAD_Q_motif"/>
</dbReference>
<reference evidence="11" key="1">
    <citation type="submission" date="2025-08" db="UniProtKB">
        <authorList>
            <consortium name="RefSeq"/>
        </authorList>
    </citation>
    <scope>IDENTIFICATION</scope>
</reference>
<keyword evidence="3 11" id="KW-0347">Helicase</keyword>
<dbReference type="OrthoDB" id="685078at2759"/>
<keyword evidence="5" id="KW-0694">RNA-binding</keyword>
<dbReference type="SUPFAM" id="SSF52540">
    <property type="entry name" value="P-loop containing nucleoside triphosphate hydrolases"/>
    <property type="match status" value="1"/>
</dbReference>
<evidence type="ECO:0000256" key="2">
    <source>
        <dbReference type="ARBA" id="ARBA00022801"/>
    </source>
</evidence>
<keyword evidence="7" id="KW-0812">Transmembrane</keyword>
<dbReference type="AlphaFoldDB" id="A0A6J0PDV6"/>
<protein>
    <submittedName>
        <fullName evidence="11">DEAD-box ATP-dependent RNA helicase 14 isoform X1</fullName>
    </submittedName>
</protein>
<dbReference type="GO" id="GO:0003724">
    <property type="term" value="F:RNA helicase activity"/>
    <property type="evidence" value="ECO:0007669"/>
    <property type="project" value="InterPro"/>
</dbReference>
<evidence type="ECO:0000256" key="4">
    <source>
        <dbReference type="ARBA" id="ARBA00022840"/>
    </source>
</evidence>